<evidence type="ECO:0000313" key="2">
    <source>
        <dbReference type="Proteomes" id="UP000287651"/>
    </source>
</evidence>
<dbReference type="Gene3D" id="1.10.8.60">
    <property type="match status" value="1"/>
</dbReference>
<dbReference type="EMBL" id="AMZH03002175">
    <property type="protein sequence ID" value="RRT76512.1"/>
    <property type="molecule type" value="Genomic_DNA"/>
</dbReference>
<reference evidence="1 2" key="1">
    <citation type="journal article" date="2014" name="Agronomy (Basel)">
        <title>A Draft Genome Sequence for Ensete ventricosum, the Drought-Tolerant Tree Against Hunger.</title>
        <authorList>
            <person name="Harrison J."/>
            <person name="Moore K.A."/>
            <person name="Paszkiewicz K."/>
            <person name="Jones T."/>
            <person name="Grant M."/>
            <person name="Ambacheew D."/>
            <person name="Muzemil S."/>
            <person name="Studholme D.J."/>
        </authorList>
    </citation>
    <scope>NUCLEOTIDE SEQUENCE [LARGE SCALE GENOMIC DNA]</scope>
</reference>
<organism evidence="1 2">
    <name type="scientific">Ensete ventricosum</name>
    <name type="common">Abyssinian banana</name>
    <name type="synonym">Musa ensete</name>
    <dbReference type="NCBI Taxonomy" id="4639"/>
    <lineage>
        <taxon>Eukaryota</taxon>
        <taxon>Viridiplantae</taxon>
        <taxon>Streptophyta</taxon>
        <taxon>Embryophyta</taxon>
        <taxon>Tracheophyta</taxon>
        <taxon>Spermatophyta</taxon>
        <taxon>Magnoliopsida</taxon>
        <taxon>Liliopsida</taxon>
        <taxon>Zingiberales</taxon>
        <taxon>Musaceae</taxon>
        <taxon>Ensete</taxon>
    </lineage>
</organism>
<evidence type="ECO:0000313" key="1">
    <source>
        <dbReference type="EMBL" id="RRT76512.1"/>
    </source>
</evidence>
<dbReference type="AlphaFoldDB" id="A0A427AK34"/>
<dbReference type="Proteomes" id="UP000287651">
    <property type="component" value="Unassembled WGS sequence"/>
</dbReference>
<gene>
    <name evidence="1" type="ORF">B296_00009049</name>
</gene>
<protein>
    <submittedName>
        <fullName evidence="1">Uncharacterized protein</fullName>
    </submittedName>
</protein>
<sequence length="112" mass="12680">MSKLQTLIAAICQEAGMHAVRKNRYVILPKDFEKGGELRFLCGLLRWSLKVSDLKTSKSLFYFVAPSSASITLVSLADTAVLDTWRRIRWRMPFCSPKDLGFLHLSEAAVNF</sequence>
<proteinExistence type="predicted"/>
<accession>A0A427AK34</accession>
<comment type="caution">
    <text evidence="1">The sequence shown here is derived from an EMBL/GenBank/DDBJ whole genome shotgun (WGS) entry which is preliminary data.</text>
</comment>
<name>A0A427AK34_ENSVE</name>